<organism evidence="1 2">
    <name type="scientific">Podospora pseudocomata</name>
    <dbReference type="NCBI Taxonomy" id="2093779"/>
    <lineage>
        <taxon>Eukaryota</taxon>
        <taxon>Fungi</taxon>
        <taxon>Dikarya</taxon>
        <taxon>Ascomycota</taxon>
        <taxon>Pezizomycotina</taxon>
        <taxon>Sordariomycetes</taxon>
        <taxon>Sordariomycetidae</taxon>
        <taxon>Sordariales</taxon>
        <taxon>Podosporaceae</taxon>
        <taxon>Podospora</taxon>
    </lineage>
</organism>
<protein>
    <recommendedName>
        <fullName evidence="3">Secreted protein</fullName>
    </recommendedName>
</protein>
<name>A0ABR0GT53_9PEZI</name>
<comment type="caution">
    <text evidence="1">The sequence shown here is derived from an EMBL/GenBank/DDBJ whole genome shotgun (WGS) entry which is preliminary data.</text>
</comment>
<proteinExistence type="predicted"/>
<evidence type="ECO:0000313" key="2">
    <source>
        <dbReference type="Proteomes" id="UP001323405"/>
    </source>
</evidence>
<sequence length="151" mass="15390">MPCLFSPPIMPATPAAAATTATIYPVSLAAPAVLALVDVPVSSAGSSVSVSSAGIPVPVVEASVSVGTVRVRVIISVAGSVAVIPNTRLYALKQSSSLSMNANQSRPTSRGHFSEHVCAASDTTGRSEEYQERADVRYLSYSSLPITVAGG</sequence>
<evidence type="ECO:0008006" key="3">
    <source>
        <dbReference type="Google" id="ProtNLM"/>
    </source>
</evidence>
<dbReference type="Proteomes" id="UP001323405">
    <property type="component" value="Unassembled WGS sequence"/>
</dbReference>
<dbReference type="GeneID" id="87902251"/>
<dbReference type="EMBL" id="JAFFHA010000001">
    <property type="protein sequence ID" value="KAK4658838.1"/>
    <property type="molecule type" value="Genomic_DNA"/>
</dbReference>
<accession>A0ABR0GT53</accession>
<gene>
    <name evidence="1" type="ORF">QC762_0002640</name>
</gene>
<reference evidence="1 2" key="1">
    <citation type="journal article" date="2023" name="bioRxiv">
        <title>High-quality genome assemblies of four members of thePodospora anserinaspecies complex.</title>
        <authorList>
            <person name="Ament-Velasquez S.L."/>
            <person name="Vogan A.A."/>
            <person name="Wallerman O."/>
            <person name="Hartmann F."/>
            <person name="Gautier V."/>
            <person name="Silar P."/>
            <person name="Giraud T."/>
            <person name="Johannesson H."/>
        </authorList>
    </citation>
    <scope>NUCLEOTIDE SEQUENCE [LARGE SCALE GENOMIC DNA]</scope>
    <source>
        <strain evidence="1 2">CBS 415.72m</strain>
    </source>
</reference>
<keyword evidence="2" id="KW-1185">Reference proteome</keyword>
<evidence type="ECO:0000313" key="1">
    <source>
        <dbReference type="EMBL" id="KAK4658838.1"/>
    </source>
</evidence>
<dbReference type="RefSeq" id="XP_062747810.1">
    <property type="nucleotide sequence ID" value="XM_062882766.1"/>
</dbReference>